<protein>
    <submittedName>
        <fullName evidence="2 3">Uncharacterized protein</fullName>
    </submittedName>
</protein>
<sequence length="83" mass="8836">MECPPRGLRRGRLVLGGRPPTLDLIENPLYEAGHAPSEPPPVPSPAPASTPATFVPAAAEIRRPQQRPRDQARIPRSAGLDSG</sequence>
<proteinExistence type="predicted"/>
<reference evidence="2 4" key="1">
    <citation type="submission" date="2008-03" db="EMBL/GenBank/DDBJ databases">
        <title>Annotation of Ixodes scapularis.</title>
        <authorList>
            <consortium name="Ixodes scapularis Genome Project Consortium"/>
            <person name="Caler E."/>
            <person name="Hannick L.I."/>
            <person name="Bidwell S."/>
            <person name="Joardar V."/>
            <person name="Thiagarajan M."/>
            <person name="Amedeo P."/>
            <person name="Galinsky K.J."/>
            <person name="Schobel S."/>
            <person name="Inman J."/>
            <person name="Hostetler J."/>
            <person name="Miller J."/>
            <person name="Hammond M."/>
            <person name="Megy K."/>
            <person name="Lawson D."/>
            <person name="Kodira C."/>
            <person name="Sutton G."/>
            <person name="Meyer J."/>
            <person name="Hill C.A."/>
            <person name="Birren B."/>
            <person name="Nene V."/>
            <person name="Collins F."/>
            <person name="Alarcon-Chaidez F."/>
            <person name="Wikel S."/>
            <person name="Strausberg R."/>
        </authorList>
    </citation>
    <scope>NUCLEOTIDE SEQUENCE [LARGE SCALE GENOMIC DNA]</scope>
    <source>
        <strain evidence="4">Wikel</strain>
        <strain evidence="2">Wikel colony</strain>
    </source>
</reference>
<dbReference type="PaxDb" id="6945-B7QLY3"/>
<dbReference type="HOGENOM" id="CLU_2545151_0_0_1"/>
<dbReference type="InParanoid" id="B7QLY3"/>
<accession>B7QLY3</accession>
<dbReference type="Proteomes" id="UP000001555">
    <property type="component" value="Unassembled WGS sequence"/>
</dbReference>
<dbReference type="AlphaFoldDB" id="B7QLY3"/>
<feature type="compositionally biased region" description="Low complexity" evidence="1">
    <location>
        <begin position="49"/>
        <end position="59"/>
    </location>
</feature>
<evidence type="ECO:0000313" key="4">
    <source>
        <dbReference type="Proteomes" id="UP000001555"/>
    </source>
</evidence>
<feature type="compositionally biased region" description="Pro residues" evidence="1">
    <location>
        <begin position="37"/>
        <end position="48"/>
    </location>
</feature>
<dbReference type="EMBL" id="ABJB010974864">
    <property type="status" value="NOT_ANNOTATED_CDS"/>
    <property type="molecule type" value="Genomic_DNA"/>
</dbReference>
<keyword evidence="4" id="KW-1185">Reference proteome</keyword>
<name>B7QLY3_IXOSC</name>
<feature type="region of interest" description="Disordered" evidence="1">
    <location>
        <begin position="29"/>
        <end position="83"/>
    </location>
</feature>
<feature type="region of interest" description="Disordered" evidence="1">
    <location>
        <begin position="1"/>
        <end position="20"/>
    </location>
</feature>
<feature type="compositionally biased region" description="Basic and acidic residues" evidence="1">
    <location>
        <begin position="60"/>
        <end position="73"/>
    </location>
</feature>
<evidence type="ECO:0000313" key="2">
    <source>
        <dbReference type="EMBL" id="EEC19855.1"/>
    </source>
</evidence>
<reference evidence="3" key="2">
    <citation type="submission" date="2020-05" db="UniProtKB">
        <authorList>
            <consortium name="EnsemblMetazoa"/>
        </authorList>
    </citation>
    <scope>IDENTIFICATION</scope>
    <source>
        <strain evidence="3">wikel</strain>
    </source>
</reference>
<dbReference type="VEuPathDB" id="VectorBase:ISCW023070"/>
<evidence type="ECO:0000313" key="3">
    <source>
        <dbReference type="EnsemblMetazoa" id="ISCW023070-PA"/>
    </source>
</evidence>
<organism>
    <name type="scientific">Ixodes scapularis</name>
    <name type="common">Black-legged tick</name>
    <name type="synonym">Deer tick</name>
    <dbReference type="NCBI Taxonomy" id="6945"/>
    <lineage>
        <taxon>Eukaryota</taxon>
        <taxon>Metazoa</taxon>
        <taxon>Ecdysozoa</taxon>
        <taxon>Arthropoda</taxon>
        <taxon>Chelicerata</taxon>
        <taxon>Arachnida</taxon>
        <taxon>Acari</taxon>
        <taxon>Parasitiformes</taxon>
        <taxon>Ixodida</taxon>
        <taxon>Ixodoidea</taxon>
        <taxon>Ixodidae</taxon>
        <taxon>Ixodinae</taxon>
        <taxon>Ixodes</taxon>
    </lineage>
</organism>
<gene>
    <name evidence="2" type="ORF">IscW_ISCW023070</name>
</gene>
<dbReference type="EnsemblMetazoa" id="ISCW023070-RA">
    <property type="protein sequence ID" value="ISCW023070-PA"/>
    <property type="gene ID" value="ISCW023070"/>
</dbReference>
<evidence type="ECO:0000256" key="1">
    <source>
        <dbReference type="SAM" id="MobiDB-lite"/>
    </source>
</evidence>
<dbReference type="EMBL" id="DS968596">
    <property type="protein sequence ID" value="EEC19855.1"/>
    <property type="molecule type" value="Genomic_DNA"/>
</dbReference>